<proteinExistence type="predicted"/>
<dbReference type="Proteomes" id="UP000234632">
    <property type="component" value="Unassembled WGS sequence"/>
</dbReference>
<comment type="subcellular location">
    <subcellularLocation>
        <location evidence="1">Endomembrane system</location>
        <topology evidence="1">Multi-pass membrane protein</topology>
    </subcellularLocation>
</comment>
<accession>A0A2N4T1P5</accession>
<dbReference type="GO" id="GO:0012505">
    <property type="term" value="C:endomembrane system"/>
    <property type="evidence" value="ECO:0007669"/>
    <property type="project" value="UniProtKB-SubCell"/>
</dbReference>
<sequence>MALARIGIGLATLANSVEAHGILLEIAHGKLRLPVHESIPAPNDIVLAAFLLLALGASVAVVVGWKTSGAAVALTILNAFVLLWDQQTYSSHRLLMTLLTVFLIFARSDAAWSISNRGGTVPWWPQLLMMVQISVLYFFAAISKVSIVFLSGVPLSLWVRFSAPWWVFTLMALATVAVELYLAFGLWLPSTRRKAVVLGVLLHTGIVTMLEEETVPLIAFAVTCLSLYWLFLSRPGLRFVDRRDGGEGRRRTARRRTDRATAARATGRPPAPGRRPGR</sequence>
<evidence type="ECO:0000256" key="4">
    <source>
        <dbReference type="ARBA" id="ARBA00023136"/>
    </source>
</evidence>
<evidence type="ECO:0000256" key="6">
    <source>
        <dbReference type="ARBA" id="ARBA00023239"/>
    </source>
</evidence>
<dbReference type="GO" id="GO:0019842">
    <property type="term" value="F:vitamin binding"/>
    <property type="evidence" value="ECO:0007669"/>
    <property type="project" value="TreeGrafter"/>
</dbReference>
<evidence type="ECO:0000256" key="7">
    <source>
        <dbReference type="SAM" id="MobiDB-lite"/>
    </source>
</evidence>
<feature type="domain" description="HTTM-like" evidence="9">
    <location>
        <begin position="1"/>
        <end position="236"/>
    </location>
</feature>
<dbReference type="InterPro" id="IPR011020">
    <property type="entry name" value="HTTM-like"/>
</dbReference>
<keyword evidence="2 8" id="KW-0812">Transmembrane</keyword>
<evidence type="ECO:0000256" key="2">
    <source>
        <dbReference type="ARBA" id="ARBA00022692"/>
    </source>
</evidence>
<feature type="compositionally biased region" description="Pro residues" evidence="7">
    <location>
        <begin position="269"/>
        <end position="278"/>
    </location>
</feature>
<evidence type="ECO:0000313" key="10">
    <source>
        <dbReference type="EMBL" id="PLC12164.1"/>
    </source>
</evidence>
<dbReference type="GO" id="GO:0008488">
    <property type="term" value="F:gamma-glutamyl carboxylase activity"/>
    <property type="evidence" value="ECO:0007669"/>
    <property type="project" value="InterPro"/>
</dbReference>
<dbReference type="EMBL" id="LOMZ01000001">
    <property type="protein sequence ID" value="PLC12164.1"/>
    <property type="molecule type" value="Genomic_DNA"/>
</dbReference>
<dbReference type="PANTHER" id="PTHR12639">
    <property type="entry name" value="VITAMIN K-DEPENDENT GAMMA-CARBOXYLASE"/>
    <property type="match status" value="1"/>
</dbReference>
<evidence type="ECO:0000256" key="1">
    <source>
        <dbReference type="ARBA" id="ARBA00004127"/>
    </source>
</evidence>
<reference evidence="10 11" key="1">
    <citation type="submission" date="2015-12" db="EMBL/GenBank/DDBJ databases">
        <authorList>
            <person name="Shamseldin A."/>
            <person name="Moawad H."/>
            <person name="Abd El-Rahim W.M."/>
            <person name="Sadowsky M.J."/>
        </authorList>
    </citation>
    <scope>NUCLEOTIDE SEQUENCE [LARGE SCALE GENOMIC DNA]</scope>
    <source>
        <strain evidence="10 11">S43</strain>
    </source>
</reference>
<dbReference type="PANTHER" id="PTHR12639:SF7">
    <property type="entry name" value="HTTM DOMAIN-CONTAINING PROTEIN"/>
    <property type="match status" value="1"/>
</dbReference>
<dbReference type="AlphaFoldDB" id="A0A2N4T1P5"/>
<feature type="transmembrane region" description="Helical" evidence="8">
    <location>
        <begin position="135"/>
        <end position="159"/>
    </location>
</feature>
<dbReference type="Pfam" id="PF05090">
    <property type="entry name" value="HTTM"/>
    <property type="match status" value="1"/>
</dbReference>
<protein>
    <recommendedName>
        <fullName evidence="9">HTTM-like domain-containing protein</fullName>
    </recommendedName>
</protein>
<keyword evidence="6" id="KW-0456">Lyase</keyword>
<dbReference type="InterPro" id="IPR053934">
    <property type="entry name" value="HTTM_dom"/>
</dbReference>
<keyword evidence="5" id="KW-1015">Disulfide bond</keyword>
<comment type="caution">
    <text evidence="10">The sequence shown here is derived from an EMBL/GenBank/DDBJ whole genome shotgun (WGS) entry which is preliminary data.</text>
</comment>
<organism evidence="10 11">
    <name type="scientific">Kocuria flava</name>
    <dbReference type="NCBI Taxonomy" id="446860"/>
    <lineage>
        <taxon>Bacteria</taxon>
        <taxon>Bacillati</taxon>
        <taxon>Actinomycetota</taxon>
        <taxon>Actinomycetes</taxon>
        <taxon>Micrococcales</taxon>
        <taxon>Micrococcaceae</taxon>
        <taxon>Kocuria</taxon>
    </lineage>
</organism>
<feature type="transmembrane region" description="Helical" evidence="8">
    <location>
        <begin position="216"/>
        <end position="233"/>
    </location>
</feature>
<evidence type="ECO:0000259" key="9">
    <source>
        <dbReference type="SMART" id="SM00752"/>
    </source>
</evidence>
<evidence type="ECO:0000256" key="8">
    <source>
        <dbReference type="SAM" id="Phobius"/>
    </source>
</evidence>
<dbReference type="InterPro" id="IPR007782">
    <property type="entry name" value="VKG_COase"/>
</dbReference>
<keyword evidence="4 8" id="KW-0472">Membrane</keyword>
<feature type="transmembrane region" description="Helical" evidence="8">
    <location>
        <begin position="70"/>
        <end position="89"/>
    </location>
</feature>
<evidence type="ECO:0000256" key="3">
    <source>
        <dbReference type="ARBA" id="ARBA00022989"/>
    </source>
</evidence>
<feature type="region of interest" description="Disordered" evidence="7">
    <location>
        <begin position="247"/>
        <end position="278"/>
    </location>
</feature>
<evidence type="ECO:0000256" key="5">
    <source>
        <dbReference type="ARBA" id="ARBA00023157"/>
    </source>
</evidence>
<keyword evidence="3 8" id="KW-1133">Transmembrane helix</keyword>
<feature type="transmembrane region" description="Helical" evidence="8">
    <location>
        <begin position="95"/>
        <end position="114"/>
    </location>
</feature>
<name>A0A2N4T1P5_9MICC</name>
<evidence type="ECO:0000313" key="11">
    <source>
        <dbReference type="Proteomes" id="UP000234632"/>
    </source>
</evidence>
<feature type="transmembrane region" description="Helical" evidence="8">
    <location>
        <begin position="165"/>
        <end position="188"/>
    </location>
</feature>
<dbReference type="SMART" id="SM00752">
    <property type="entry name" value="HTTM"/>
    <property type="match status" value="1"/>
</dbReference>
<feature type="transmembrane region" description="Helical" evidence="8">
    <location>
        <begin position="45"/>
        <end position="63"/>
    </location>
</feature>
<gene>
    <name evidence="10" type="ORF">AUQ48_07835</name>
</gene>